<keyword evidence="1" id="KW-0812">Transmembrane</keyword>
<evidence type="ECO:0000256" key="1">
    <source>
        <dbReference type="SAM" id="Phobius"/>
    </source>
</evidence>
<sequence>MIYLRLMHKQTVKYQNPLRISAIVLETLLVATALVPAQLWTRILPLSANTPLNGPYPASIAPLITLLLYTIPTLIGLSCQQWQRALLYATLPAWIGLGLFLVAATFKVGAFYLVSPDHITANVSLLELFAALGSIGWLARFLFKMS</sequence>
<dbReference type="OrthoDB" id="161036at2"/>
<dbReference type="EMBL" id="BIFT01000001">
    <property type="protein sequence ID" value="GCE28023.1"/>
    <property type="molecule type" value="Genomic_DNA"/>
</dbReference>
<keyword evidence="3" id="KW-1185">Reference proteome</keyword>
<dbReference type="Proteomes" id="UP000287171">
    <property type="component" value="Unassembled WGS sequence"/>
</dbReference>
<dbReference type="AlphaFoldDB" id="A0A402B9E4"/>
<evidence type="ECO:0000313" key="3">
    <source>
        <dbReference type="Proteomes" id="UP000287171"/>
    </source>
</evidence>
<feature type="transmembrane region" description="Helical" evidence="1">
    <location>
        <begin position="119"/>
        <end position="143"/>
    </location>
</feature>
<protein>
    <submittedName>
        <fullName evidence="2">Uncharacterized protein</fullName>
    </submittedName>
</protein>
<name>A0A402B9E4_9CHLR</name>
<comment type="caution">
    <text evidence="2">The sequence shown here is derived from an EMBL/GenBank/DDBJ whole genome shotgun (WGS) entry which is preliminary data.</text>
</comment>
<reference evidence="3" key="1">
    <citation type="submission" date="2018-12" db="EMBL/GenBank/DDBJ databases">
        <title>Tengunoibacter tsumagoiensis gen. nov., sp. nov., Dictyobacter kobayashii sp. nov., D. alpinus sp. nov., and D. joshuensis sp. nov. and description of Dictyobacteraceae fam. nov. within the order Ktedonobacterales isolated from Tengu-no-mugimeshi.</title>
        <authorList>
            <person name="Wang C.M."/>
            <person name="Zheng Y."/>
            <person name="Sakai Y."/>
            <person name="Toyoda A."/>
            <person name="Minakuchi Y."/>
            <person name="Abe K."/>
            <person name="Yokota A."/>
            <person name="Yabe S."/>
        </authorList>
    </citation>
    <scope>NUCLEOTIDE SEQUENCE [LARGE SCALE GENOMIC DNA]</scope>
    <source>
        <strain evidence="3">Uno16</strain>
    </source>
</reference>
<keyword evidence="1" id="KW-0472">Membrane</keyword>
<keyword evidence="1" id="KW-1133">Transmembrane helix</keyword>
<organism evidence="2 3">
    <name type="scientific">Dictyobacter alpinus</name>
    <dbReference type="NCBI Taxonomy" id="2014873"/>
    <lineage>
        <taxon>Bacteria</taxon>
        <taxon>Bacillati</taxon>
        <taxon>Chloroflexota</taxon>
        <taxon>Ktedonobacteria</taxon>
        <taxon>Ktedonobacterales</taxon>
        <taxon>Dictyobacteraceae</taxon>
        <taxon>Dictyobacter</taxon>
    </lineage>
</organism>
<feature type="transmembrane region" description="Helical" evidence="1">
    <location>
        <begin position="20"/>
        <end position="40"/>
    </location>
</feature>
<evidence type="ECO:0000313" key="2">
    <source>
        <dbReference type="EMBL" id="GCE28023.1"/>
    </source>
</evidence>
<feature type="transmembrane region" description="Helical" evidence="1">
    <location>
        <begin position="60"/>
        <end position="79"/>
    </location>
</feature>
<dbReference type="RefSeq" id="WP_126628290.1">
    <property type="nucleotide sequence ID" value="NZ_BIFT01000001.1"/>
</dbReference>
<accession>A0A402B9E4</accession>
<gene>
    <name evidence="2" type="ORF">KDA_35070</name>
</gene>
<feature type="transmembrane region" description="Helical" evidence="1">
    <location>
        <begin position="91"/>
        <end position="113"/>
    </location>
</feature>
<proteinExistence type="predicted"/>